<sequence length="62" mass="7268">MKTKRRSSDALSQTLEQDYDFFAGLLTNDESSKMAQTSAVNYFRHLFTENTEPRKYFDHSLV</sequence>
<feature type="non-terminal residue" evidence="1">
    <location>
        <position position="62"/>
    </location>
</feature>
<name>A0AAV5V1R2_9BILA</name>
<accession>A0AAV5V1R2</accession>
<gene>
    <name evidence="1" type="ORF">PFISCL1PPCAC_3712</name>
</gene>
<proteinExistence type="predicted"/>
<protein>
    <submittedName>
        <fullName evidence="1">Uncharacterized protein</fullName>
    </submittedName>
</protein>
<organism evidence="1 2">
    <name type="scientific">Pristionchus fissidentatus</name>
    <dbReference type="NCBI Taxonomy" id="1538716"/>
    <lineage>
        <taxon>Eukaryota</taxon>
        <taxon>Metazoa</taxon>
        <taxon>Ecdysozoa</taxon>
        <taxon>Nematoda</taxon>
        <taxon>Chromadorea</taxon>
        <taxon>Rhabditida</taxon>
        <taxon>Rhabditina</taxon>
        <taxon>Diplogasteromorpha</taxon>
        <taxon>Diplogasteroidea</taxon>
        <taxon>Neodiplogasteridae</taxon>
        <taxon>Pristionchus</taxon>
    </lineage>
</organism>
<dbReference type="Proteomes" id="UP001432322">
    <property type="component" value="Unassembled WGS sequence"/>
</dbReference>
<dbReference type="EMBL" id="BTSY01000001">
    <property type="protein sequence ID" value="GMT12415.1"/>
    <property type="molecule type" value="Genomic_DNA"/>
</dbReference>
<dbReference type="AlphaFoldDB" id="A0AAV5V1R2"/>
<evidence type="ECO:0000313" key="2">
    <source>
        <dbReference type="Proteomes" id="UP001432322"/>
    </source>
</evidence>
<keyword evidence="2" id="KW-1185">Reference proteome</keyword>
<reference evidence="1" key="1">
    <citation type="submission" date="2023-10" db="EMBL/GenBank/DDBJ databases">
        <title>Genome assembly of Pristionchus species.</title>
        <authorList>
            <person name="Yoshida K."/>
            <person name="Sommer R.J."/>
        </authorList>
    </citation>
    <scope>NUCLEOTIDE SEQUENCE</scope>
    <source>
        <strain evidence="1">RS5133</strain>
    </source>
</reference>
<evidence type="ECO:0000313" key="1">
    <source>
        <dbReference type="EMBL" id="GMT12415.1"/>
    </source>
</evidence>
<comment type="caution">
    <text evidence="1">The sequence shown here is derived from an EMBL/GenBank/DDBJ whole genome shotgun (WGS) entry which is preliminary data.</text>
</comment>